<comment type="caution">
    <text evidence="2">The sequence shown here is derived from an EMBL/GenBank/DDBJ whole genome shotgun (WGS) entry which is preliminary data.</text>
</comment>
<proteinExistence type="predicted"/>
<evidence type="ECO:0000256" key="1">
    <source>
        <dbReference type="SAM" id="MobiDB-lite"/>
    </source>
</evidence>
<dbReference type="Proteomes" id="UP001303046">
    <property type="component" value="Unassembled WGS sequence"/>
</dbReference>
<dbReference type="EMBL" id="JAVFWL010000003">
    <property type="protein sequence ID" value="KAK6746178.1"/>
    <property type="molecule type" value="Genomic_DNA"/>
</dbReference>
<protein>
    <submittedName>
        <fullName evidence="2">Uncharacterized protein</fullName>
    </submittedName>
</protein>
<sequence>MEGACMDISTHISDKKEVQVKKALSKNDTRELTGPPGPMSESSDRSPREQDPTTKKKPSQQPSSEA</sequence>
<name>A0ABR1D7H3_NECAM</name>
<feature type="region of interest" description="Disordered" evidence="1">
    <location>
        <begin position="16"/>
        <end position="66"/>
    </location>
</feature>
<evidence type="ECO:0000313" key="2">
    <source>
        <dbReference type="EMBL" id="KAK6746178.1"/>
    </source>
</evidence>
<feature type="compositionally biased region" description="Basic and acidic residues" evidence="1">
    <location>
        <begin position="42"/>
        <end position="54"/>
    </location>
</feature>
<keyword evidence="3" id="KW-1185">Reference proteome</keyword>
<evidence type="ECO:0000313" key="3">
    <source>
        <dbReference type="Proteomes" id="UP001303046"/>
    </source>
</evidence>
<reference evidence="2 3" key="1">
    <citation type="submission" date="2023-08" db="EMBL/GenBank/DDBJ databases">
        <title>A Necator americanus chromosomal reference genome.</title>
        <authorList>
            <person name="Ilik V."/>
            <person name="Petrzelkova K.J."/>
            <person name="Pardy F."/>
            <person name="Fuh T."/>
            <person name="Niatou-Singa F.S."/>
            <person name="Gouil Q."/>
            <person name="Baker L."/>
            <person name="Ritchie M.E."/>
            <person name="Jex A.R."/>
            <person name="Gazzola D."/>
            <person name="Li H."/>
            <person name="Toshio Fujiwara R."/>
            <person name="Zhan B."/>
            <person name="Aroian R.V."/>
            <person name="Pafco B."/>
            <person name="Schwarz E.M."/>
        </authorList>
    </citation>
    <scope>NUCLEOTIDE SEQUENCE [LARGE SCALE GENOMIC DNA]</scope>
    <source>
        <strain evidence="2 3">Aroian</strain>
        <tissue evidence="2">Whole animal</tissue>
    </source>
</reference>
<feature type="compositionally biased region" description="Basic and acidic residues" evidence="1">
    <location>
        <begin position="16"/>
        <end position="31"/>
    </location>
</feature>
<gene>
    <name evidence="2" type="primary">Necator_chrIII.g13115</name>
    <name evidence="2" type="ORF">RB195_012348</name>
</gene>
<organism evidence="2 3">
    <name type="scientific">Necator americanus</name>
    <name type="common">Human hookworm</name>
    <dbReference type="NCBI Taxonomy" id="51031"/>
    <lineage>
        <taxon>Eukaryota</taxon>
        <taxon>Metazoa</taxon>
        <taxon>Ecdysozoa</taxon>
        <taxon>Nematoda</taxon>
        <taxon>Chromadorea</taxon>
        <taxon>Rhabditida</taxon>
        <taxon>Rhabditina</taxon>
        <taxon>Rhabditomorpha</taxon>
        <taxon>Strongyloidea</taxon>
        <taxon>Ancylostomatidae</taxon>
        <taxon>Bunostominae</taxon>
        <taxon>Necator</taxon>
    </lineage>
</organism>
<accession>A0ABR1D7H3</accession>